<name>A0A173Z3M5_PHOVU</name>
<dbReference type="Proteomes" id="UP000408523">
    <property type="component" value="Unassembled WGS sequence"/>
</dbReference>
<organism evidence="2 4">
    <name type="scientific">Phocaeicola vulgatus</name>
    <name type="common">Bacteroides vulgatus</name>
    <dbReference type="NCBI Taxonomy" id="821"/>
    <lineage>
        <taxon>Bacteria</taxon>
        <taxon>Pseudomonadati</taxon>
        <taxon>Bacteroidota</taxon>
        <taxon>Bacteroidia</taxon>
        <taxon>Bacteroidales</taxon>
        <taxon>Bacteroidaceae</taxon>
        <taxon>Phocaeicola</taxon>
    </lineage>
</organism>
<dbReference type="EMBL" id="RWHZ01000098">
    <property type="protein sequence ID" value="TSE46643.1"/>
    <property type="molecule type" value="Genomic_DNA"/>
</dbReference>
<protein>
    <submittedName>
        <fullName evidence="2">TraI-like conjugate transposon protein</fullName>
    </submittedName>
</protein>
<dbReference type="RefSeq" id="WP_032949213.1">
    <property type="nucleotide sequence ID" value="NZ_CAXUJO010000075.1"/>
</dbReference>
<feature type="chain" id="PRO_5036007808" evidence="1">
    <location>
        <begin position="20"/>
        <end position="173"/>
    </location>
</feature>
<gene>
    <name evidence="3" type="ORF">EH214_04152</name>
    <name evidence="2" type="ORF">ERS852457_00683</name>
</gene>
<evidence type="ECO:0000313" key="2">
    <source>
        <dbReference type="EMBL" id="CUN70971.1"/>
    </source>
</evidence>
<evidence type="ECO:0000313" key="3">
    <source>
        <dbReference type="EMBL" id="TSE46643.1"/>
    </source>
</evidence>
<keyword evidence="1" id="KW-0732">Signal</keyword>
<evidence type="ECO:0000313" key="5">
    <source>
        <dbReference type="Proteomes" id="UP000408523"/>
    </source>
</evidence>
<reference evidence="3 5" key="2">
    <citation type="journal article" date="2019" name="Nat. Commun.">
        <title>Gram positive-like bacteriocins with broad spectrum anti-Bacteroidales activity encoded on mobile elements of the human gut microbiota.</title>
        <authorList>
            <person name="Bechon N."/>
            <person name="Coyne M.J.Jr."/>
            <person name="Laclare-Mceneany V."/>
            <person name="Chatzidaki-Livanis M."/>
            <person name="Ghigo J.-M."/>
            <person name="Comstock L.E."/>
        </authorList>
    </citation>
    <scope>NUCLEOTIDE SEQUENCE [LARGE SCALE GENOMIC DNA]</scope>
    <source>
        <strain evidence="3 5">CL01T12C17</strain>
    </source>
</reference>
<reference evidence="2 4" key="1">
    <citation type="submission" date="2015-09" db="EMBL/GenBank/DDBJ databases">
        <authorList>
            <consortium name="Pathogen Informatics"/>
        </authorList>
    </citation>
    <scope>NUCLEOTIDE SEQUENCE [LARGE SCALE GENOMIC DNA]</scope>
    <source>
        <strain evidence="2 4">2789STDY5834842</strain>
    </source>
</reference>
<dbReference type="AlphaFoldDB" id="A0A173Z3M5"/>
<dbReference type="EMBL" id="CYZI01000002">
    <property type="protein sequence ID" value="CUN70971.1"/>
    <property type="molecule type" value="Genomic_DNA"/>
</dbReference>
<evidence type="ECO:0000256" key="1">
    <source>
        <dbReference type="SAM" id="SignalP"/>
    </source>
</evidence>
<proteinExistence type="predicted"/>
<feature type="signal peptide" evidence="1">
    <location>
        <begin position="1"/>
        <end position="19"/>
    </location>
</feature>
<sequence length="173" mass="19627">MKKLLLSILVLMTAATASAQWAVADAPNLAQNVKNFSELQKQVGYLKEQKDRLDETLDMMRKVNSVISSCETAKSIIERQGRLSEKCIDLVTNKKLGTSTLQTLTSSLDLVMLNNTRLISLSRTILSTSVKMNDSERLAVLQEIERQTIEQERKVSKVSRIISQYERLKRNLR</sequence>
<evidence type="ECO:0000313" key="4">
    <source>
        <dbReference type="Proteomes" id="UP000095333"/>
    </source>
</evidence>
<dbReference type="Proteomes" id="UP000095333">
    <property type="component" value="Unassembled WGS sequence"/>
</dbReference>
<accession>A0A173Z3M5</accession>